<evidence type="ECO:0000256" key="1">
    <source>
        <dbReference type="ARBA" id="ARBA00009986"/>
    </source>
</evidence>
<dbReference type="PROSITE" id="PS00070">
    <property type="entry name" value="ALDEHYDE_DEHYDR_CYS"/>
    <property type="match status" value="1"/>
</dbReference>
<dbReference type="Gene3D" id="3.40.605.10">
    <property type="entry name" value="Aldehyde Dehydrogenase, Chain A, domain 1"/>
    <property type="match status" value="1"/>
</dbReference>
<dbReference type="InterPro" id="IPR016160">
    <property type="entry name" value="Ald_DH_CS_CYS"/>
</dbReference>
<dbReference type="EC" id="1.2.1.3" evidence="3"/>
<dbReference type="Pfam" id="PF00171">
    <property type="entry name" value="Aldedh"/>
    <property type="match status" value="1"/>
</dbReference>
<dbReference type="SUPFAM" id="SSF53720">
    <property type="entry name" value="ALDH-like"/>
    <property type="match status" value="1"/>
</dbReference>
<accession>A0ABV6PRI3</accession>
<dbReference type="EMBL" id="JBHLTN010000014">
    <property type="protein sequence ID" value="MFC0592441.1"/>
    <property type="molecule type" value="Genomic_DNA"/>
</dbReference>
<dbReference type="InterPro" id="IPR016162">
    <property type="entry name" value="Ald_DH_N"/>
</dbReference>
<proteinExistence type="inferred from homology"/>
<organism evidence="6 7">
    <name type="scientific">Ottowia pentelensis</name>
    <dbReference type="NCBI Taxonomy" id="511108"/>
    <lineage>
        <taxon>Bacteria</taxon>
        <taxon>Pseudomonadati</taxon>
        <taxon>Pseudomonadota</taxon>
        <taxon>Betaproteobacteria</taxon>
        <taxon>Burkholderiales</taxon>
        <taxon>Comamonadaceae</taxon>
        <taxon>Ottowia</taxon>
    </lineage>
</organism>
<comment type="similarity">
    <text evidence="1">Belongs to the aldehyde dehydrogenase family.</text>
</comment>
<protein>
    <recommendedName>
        <fullName evidence="3">aldehyde dehydrogenase (NAD(+))</fullName>
        <ecNumber evidence="3">1.2.1.3</ecNumber>
    </recommendedName>
</protein>
<evidence type="ECO:0000313" key="7">
    <source>
        <dbReference type="Proteomes" id="UP001589834"/>
    </source>
</evidence>
<dbReference type="InterPro" id="IPR016163">
    <property type="entry name" value="Ald_DH_C"/>
</dbReference>
<gene>
    <name evidence="6" type="ORF">ACFFGG_07720</name>
</gene>
<dbReference type="RefSeq" id="WP_377481774.1">
    <property type="nucleotide sequence ID" value="NZ_JBHLTN010000014.1"/>
</dbReference>
<dbReference type="PANTHER" id="PTHR42804:SF1">
    <property type="entry name" value="ALDEHYDE DEHYDROGENASE-RELATED"/>
    <property type="match status" value="1"/>
</dbReference>
<dbReference type="InterPro" id="IPR016161">
    <property type="entry name" value="Ald_DH/histidinol_DH"/>
</dbReference>
<evidence type="ECO:0000259" key="5">
    <source>
        <dbReference type="Pfam" id="PF00171"/>
    </source>
</evidence>
<evidence type="ECO:0000256" key="3">
    <source>
        <dbReference type="ARBA" id="ARBA00024226"/>
    </source>
</evidence>
<evidence type="ECO:0000256" key="2">
    <source>
        <dbReference type="ARBA" id="ARBA00023002"/>
    </source>
</evidence>
<dbReference type="CDD" id="cd07138">
    <property type="entry name" value="ALDH_CddD_SSP0762"/>
    <property type="match status" value="1"/>
</dbReference>
<keyword evidence="2" id="KW-0560">Oxidoreductase</keyword>
<sequence length="481" mass="51013">MKEHLQFYIDGQWVAPASARSLDVVNPSNEEVVSRISLGSAADVDKAVQAARRAFESFSRTTREERVALLEKVLEVYKRRADEVAQAISLEMGAPLWLSKAAQAAMGVAHLKTTLGVLKGFEFETVHGTTATLYEPVGVVGMITPWNWPINQIMCKVAPALAAGCTVILKPSEIAPLSGILLAEIMHEAGVPHGVFNLINGDGPGVGEAMSVHPGIDMMTFTGSTRAGIAVAKAAADTVKRVAQELGGKSANIVLDDADIEKAVKQGVQACFTNSGQSCNAPTRMFVPRAKHAQAMGVAKAVAERTQVADAMSPEGMAMGPVVSHAQFSKIQGLIQKGIDEGATLVAGGTGRPEGLSKGYFVKPTVFADVTNDMTIAREEIFGPVLVMIPYDTEEDAIRMANDTPYGLSGYVQSGSLEHARQVAARLRTGMVHLNGAGPDVGAPFGGYKQSGNGREWGEHGFREFLEVKAVMGYEPKPAKA</sequence>
<dbReference type="PANTHER" id="PTHR42804">
    <property type="entry name" value="ALDEHYDE DEHYDROGENASE"/>
    <property type="match status" value="1"/>
</dbReference>
<dbReference type="InterPro" id="IPR015590">
    <property type="entry name" value="Aldehyde_DH_dom"/>
</dbReference>
<comment type="caution">
    <text evidence="6">The sequence shown here is derived from an EMBL/GenBank/DDBJ whole genome shotgun (WGS) entry which is preliminary data.</text>
</comment>
<dbReference type="Proteomes" id="UP001589834">
    <property type="component" value="Unassembled WGS sequence"/>
</dbReference>
<dbReference type="Gene3D" id="3.40.309.10">
    <property type="entry name" value="Aldehyde Dehydrogenase, Chain A, domain 2"/>
    <property type="match status" value="1"/>
</dbReference>
<evidence type="ECO:0000313" key="6">
    <source>
        <dbReference type="EMBL" id="MFC0592441.1"/>
    </source>
</evidence>
<feature type="domain" description="Aldehyde dehydrogenase" evidence="5">
    <location>
        <begin position="13"/>
        <end position="471"/>
    </location>
</feature>
<reference evidence="6 7" key="1">
    <citation type="submission" date="2024-09" db="EMBL/GenBank/DDBJ databases">
        <authorList>
            <person name="Sun Q."/>
            <person name="Mori K."/>
        </authorList>
    </citation>
    <scope>NUCLEOTIDE SEQUENCE [LARGE SCALE GENOMIC DNA]</scope>
    <source>
        <strain evidence="6 7">NCAIM B.02336</strain>
    </source>
</reference>
<keyword evidence="7" id="KW-1185">Reference proteome</keyword>
<comment type="catalytic activity">
    <reaction evidence="4">
        <text>an aldehyde + NAD(+) + H2O = a carboxylate + NADH + 2 H(+)</text>
        <dbReference type="Rhea" id="RHEA:16185"/>
        <dbReference type="ChEBI" id="CHEBI:15377"/>
        <dbReference type="ChEBI" id="CHEBI:15378"/>
        <dbReference type="ChEBI" id="CHEBI:17478"/>
        <dbReference type="ChEBI" id="CHEBI:29067"/>
        <dbReference type="ChEBI" id="CHEBI:57540"/>
        <dbReference type="ChEBI" id="CHEBI:57945"/>
        <dbReference type="EC" id="1.2.1.3"/>
    </reaction>
</comment>
<name>A0ABV6PRI3_9BURK</name>
<evidence type="ECO:0000256" key="4">
    <source>
        <dbReference type="ARBA" id="ARBA00049194"/>
    </source>
</evidence>